<keyword evidence="3" id="KW-1185">Reference proteome</keyword>
<proteinExistence type="predicted"/>
<reference evidence="2 3" key="1">
    <citation type="journal article" date="2023" name="G3 (Bethesda)">
        <title>A chromosome-length genome assembly and annotation of blackberry (Rubus argutus, cv. 'Hillquist').</title>
        <authorList>
            <person name="Bruna T."/>
            <person name="Aryal R."/>
            <person name="Dudchenko O."/>
            <person name="Sargent D.J."/>
            <person name="Mead D."/>
            <person name="Buti M."/>
            <person name="Cavallini A."/>
            <person name="Hytonen T."/>
            <person name="Andres J."/>
            <person name="Pham M."/>
            <person name="Weisz D."/>
            <person name="Mascagni F."/>
            <person name="Usai G."/>
            <person name="Natali L."/>
            <person name="Bassil N."/>
            <person name="Fernandez G.E."/>
            <person name="Lomsadze A."/>
            <person name="Armour M."/>
            <person name="Olukolu B."/>
            <person name="Poorten T."/>
            <person name="Britton C."/>
            <person name="Davik J."/>
            <person name="Ashrafi H."/>
            <person name="Aiden E.L."/>
            <person name="Borodovsky M."/>
            <person name="Worthington M."/>
        </authorList>
    </citation>
    <scope>NUCLEOTIDE SEQUENCE [LARGE SCALE GENOMIC DNA]</scope>
    <source>
        <strain evidence="2">PI 553951</strain>
    </source>
</reference>
<comment type="caution">
    <text evidence="2">The sequence shown here is derived from an EMBL/GenBank/DDBJ whole genome shotgun (WGS) entry which is preliminary data.</text>
</comment>
<sequence length="90" mass="9532">MPNSSSHVLWFLPPPRARARCSSADVNAQIRGAVNPVATNNHVATSTIAAITVAAAHRRRPCPSQLYHITQSNTQGRDAAVEPVPTAALP</sequence>
<accession>A0AAW1YRT5</accession>
<name>A0AAW1YRT5_RUBAR</name>
<dbReference type="AlphaFoldDB" id="A0AAW1YRT5"/>
<organism evidence="2 3">
    <name type="scientific">Rubus argutus</name>
    <name type="common">Southern blackberry</name>
    <dbReference type="NCBI Taxonomy" id="59490"/>
    <lineage>
        <taxon>Eukaryota</taxon>
        <taxon>Viridiplantae</taxon>
        <taxon>Streptophyta</taxon>
        <taxon>Embryophyta</taxon>
        <taxon>Tracheophyta</taxon>
        <taxon>Spermatophyta</taxon>
        <taxon>Magnoliopsida</taxon>
        <taxon>eudicotyledons</taxon>
        <taxon>Gunneridae</taxon>
        <taxon>Pentapetalae</taxon>
        <taxon>rosids</taxon>
        <taxon>fabids</taxon>
        <taxon>Rosales</taxon>
        <taxon>Rosaceae</taxon>
        <taxon>Rosoideae</taxon>
        <taxon>Rosoideae incertae sedis</taxon>
        <taxon>Rubus</taxon>
    </lineage>
</organism>
<feature type="region of interest" description="Disordered" evidence="1">
    <location>
        <begin position="70"/>
        <end position="90"/>
    </location>
</feature>
<gene>
    <name evidence="2" type="ORF">M0R45_006663</name>
</gene>
<protein>
    <submittedName>
        <fullName evidence="2">Uncharacterized protein</fullName>
    </submittedName>
</protein>
<evidence type="ECO:0000313" key="2">
    <source>
        <dbReference type="EMBL" id="KAK9951206.1"/>
    </source>
</evidence>
<dbReference type="Proteomes" id="UP001457282">
    <property type="component" value="Unassembled WGS sequence"/>
</dbReference>
<dbReference type="EMBL" id="JBEDUW010000001">
    <property type="protein sequence ID" value="KAK9951206.1"/>
    <property type="molecule type" value="Genomic_DNA"/>
</dbReference>
<evidence type="ECO:0000256" key="1">
    <source>
        <dbReference type="SAM" id="MobiDB-lite"/>
    </source>
</evidence>
<evidence type="ECO:0000313" key="3">
    <source>
        <dbReference type="Proteomes" id="UP001457282"/>
    </source>
</evidence>